<dbReference type="Proteomes" id="UP000805193">
    <property type="component" value="Unassembled WGS sequence"/>
</dbReference>
<keyword evidence="2" id="KW-1185">Reference proteome</keyword>
<accession>A0AC60PYD9</accession>
<evidence type="ECO:0000313" key="2">
    <source>
        <dbReference type="Proteomes" id="UP000805193"/>
    </source>
</evidence>
<evidence type="ECO:0000313" key="1">
    <source>
        <dbReference type="EMBL" id="KAG0425421.1"/>
    </source>
</evidence>
<gene>
    <name evidence="1" type="ORF">HPB47_027399</name>
</gene>
<name>A0AC60PYD9_IXOPE</name>
<organism evidence="1 2">
    <name type="scientific">Ixodes persulcatus</name>
    <name type="common">Taiga tick</name>
    <dbReference type="NCBI Taxonomy" id="34615"/>
    <lineage>
        <taxon>Eukaryota</taxon>
        <taxon>Metazoa</taxon>
        <taxon>Ecdysozoa</taxon>
        <taxon>Arthropoda</taxon>
        <taxon>Chelicerata</taxon>
        <taxon>Arachnida</taxon>
        <taxon>Acari</taxon>
        <taxon>Parasitiformes</taxon>
        <taxon>Ixodida</taxon>
        <taxon>Ixodoidea</taxon>
        <taxon>Ixodidae</taxon>
        <taxon>Ixodinae</taxon>
        <taxon>Ixodes</taxon>
    </lineage>
</organism>
<comment type="caution">
    <text evidence="1">The sequence shown here is derived from an EMBL/GenBank/DDBJ whole genome shotgun (WGS) entry which is preliminary data.</text>
</comment>
<reference evidence="1 2" key="1">
    <citation type="journal article" date="2020" name="Cell">
        <title>Large-Scale Comparative Analyses of Tick Genomes Elucidate Their Genetic Diversity and Vector Capacities.</title>
        <authorList>
            <consortium name="Tick Genome and Microbiome Consortium (TIGMIC)"/>
            <person name="Jia N."/>
            <person name="Wang J."/>
            <person name="Shi W."/>
            <person name="Du L."/>
            <person name="Sun Y."/>
            <person name="Zhan W."/>
            <person name="Jiang J.F."/>
            <person name="Wang Q."/>
            <person name="Zhang B."/>
            <person name="Ji P."/>
            <person name="Bell-Sakyi L."/>
            <person name="Cui X.M."/>
            <person name="Yuan T.T."/>
            <person name="Jiang B.G."/>
            <person name="Yang W.F."/>
            <person name="Lam T.T."/>
            <person name="Chang Q.C."/>
            <person name="Ding S.J."/>
            <person name="Wang X.J."/>
            <person name="Zhu J.G."/>
            <person name="Ruan X.D."/>
            <person name="Zhao L."/>
            <person name="Wei J.T."/>
            <person name="Ye R.Z."/>
            <person name="Que T.C."/>
            <person name="Du C.H."/>
            <person name="Zhou Y.H."/>
            <person name="Cheng J.X."/>
            <person name="Dai P.F."/>
            <person name="Guo W.B."/>
            <person name="Han X.H."/>
            <person name="Huang E.J."/>
            <person name="Li L.F."/>
            <person name="Wei W."/>
            <person name="Gao Y.C."/>
            <person name="Liu J.Z."/>
            <person name="Shao H.Z."/>
            <person name="Wang X."/>
            <person name="Wang C.C."/>
            <person name="Yang T.C."/>
            <person name="Huo Q.B."/>
            <person name="Li W."/>
            <person name="Chen H.Y."/>
            <person name="Chen S.E."/>
            <person name="Zhou L.G."/>
            <person name="Ni X.B."/>
            <person name="Tian J.H."/>
            <person name="Sheng Y."/>
            <person name="Liu T."/>
            <person name="Pan Y.S."/>
            <person name="Xia L.Y."/>
            <person name="Li J."/>
            <person name="Zhao F."/>
            <person name="Cao W.C."/>
        </authorList>
    </citation>
    <scope>NUCLEOTIDE SEQUENCE [LARGE SCALE GENOMIC DNA]</scope>
    <source>
        <strain evidence="1">Iper-2018</strain>
    </source>
</reference>
<protein>
    <submittedName>
        <fullName evidence="1">Uncharacterized protein</fullName>
    </submittedName>
</protein>
<dbReference type="EMBL" id="JABSTQ010009846">
    <property type="protein sequence ID" value="KAG0425421.1"/>
    <property type="molecule type" value="Genomic_DNA"/>
</dbReference>
<sequence>MSRRGDVSRCHRDWLRQLSRGCLPPAAPGSGVANREDAHGALTLAAAVSLCHRPYRSRRLLRVALRRRHAPADPSAEALVSRRERPRRHTPGDSPGGLGEGRPGGRRREPACTRCGRTRWLRDASSSPSGELRARTLLFDASRVQPVSSRTRSAVLDGLPSVPTSDPSPETRRRIDHADPRRWDGGGDLGDSLGLLLSPEIATRRRREAPRRIPEASFLLLSLDRTPTERRRVRVGGGGIPRRGGGALPAGRLAPSGSLIPATTGPARLLYGEGSEAHCSGDAAATTGAAGRLSVDPRARRGGCFEAGSRASVWPNSLLLLPLLVTAYEESTHWRRHLAERPAFGAARGTVCRCRRFPARSELATLGAALPLSEPLACPSSVHEGWSRRGSPSGVLARAPFSAAEQSERVGGSVHSVLVEKELSPAPPGSSVPSMWSSSSSRCFARLAGRVFFRSTTADFVARLVLAAPRPMFSPSGEKKLQPERTARLARLFLVPAAEKDGPSPRTPPPRERGPPCISDDGDPRWCLLSRGFTRLGKWFLQPCDTSEKDRGVGGASGPQLTFAFHFFVHGDSTVCASVDVRQHPAIYRLSRHHLLQTQAGTHTATKVILGPFGLAGTLTGQGYKETDAATQTLLSEWHQFFPLPPHASAMPQRGDATPPGGDEELLPCAVEVLVAGHGVNSAQNSGFLAKTDEPAGRQETPPVAPNLATPAPNPGAPLGGPHLPRGGPPGYPGGMKLPPGLTGVLTPPTSPRDPGYFHHGGGAHPRGAGQVAAAGGPGPPGRPACPPAPPPSSTVPADGPPVAVVAHKTKGAAWQDGLLSRGPCEDEPGGWDFVEPCGQTHCFCYRCHRNKPRPTTPGPAAACAASSGTPLCPSGPPQGSSGAQAAPSPSAKKSSSDKGSGRPRGPPATPFHRRSPVPGGAAPFVDYESIALPPAAGKLPQPQGGAGSLLPQLHTQQGPPPSVGSCSHPGTPLLLSEGGGPASQASQADPAMPTLSPHPPPREEGPAAPRPSPAPQDAGGATGASPAPPQGDAAKDRPPGEQGVKRPCLPTIAHEALVEAETPPMGSRLLYDYSSVYPPPWEVPPCKRPHLGAAPRRPNAGDVCGPYSSQPYRRVEVEPPCEPQQSAPLAPGGSRDPYEFHEDCDDDTAGPAATAARAALQGTPGQPALLVPKEEDKEGVPMDTSGQELGSAATPNSGTGGSATPVPECGAVLPGSKEGSKEGAPRGGSLAGSATPGSTGDLPGVGSPPTPRHPGFTRVEDLKVTDCDLENIFDTSSSDESSDDPFQAPSTPSSTKPAGASDEPPGKSKNSTTAGILGAAELTRMFPTPPSLEHNAAPSPSGPVGVPDLLMGDGSDPFYTKGMDPYCNYGSPGFEAVRDWSYVFKPPMVHQFLSSRRYAPLGQLPSATLPPLPALECAYKPSWQRDGGAGGQAPQGSPAGVPLQGQRHLPHYHPAVHHPPTPAGPSPVGPMASQQHMMPQEAFLRMGGHVMAGAGLHPSLLDRHPSHHQPGMDERVPYPGMLDHPSQLGPMGGPPMMGGYELGPYAANGPLGPLGAAAYMGPHGGRHLALPHQGMHPLHSQQQALGPAEGGGASLPEADSLLVNLLLSDSLLELFRDHNFSSCTLCVCNMNIKGADVGVYLPASLVPTASEEPQYKCTCGFSAVVNRHHSHRTGLFYQDEQDVTGIPYEATPGPHRAQGGAGGGSQLPHRGPGGPLANGSLQLPKVHEEGLLEYVQSQCLGMALSPCSVLHKTLQLGAERQHDLGASPVVTGLLQVPPQLRGQGQSSLLQRQNLHHRQGPLALLPALDGCEVTLGALEAAASRPLDEPLGSPCLHRWPYLHCPCPPSSLVSVGLLRGLQPLLQDAVHKKRNQGLWEVTYRVAGPLTWRQFHRLAGRGTEDQCEPQPIPSLLVGYDRDWLALSPFALKYWDKLLLEPYSPARDVAYVVVAPDSEPVLSSVRAFFQDLSATYQALNLGRHCPLSRGGLREGLLRVSAQGPPPETPGGTNAEDDWFAGLGEGPLGTRLRLFARACRMQLGPHLASQSLDRGLLEGPPGAPKSGDSKAPLASPRPPPTPEGAGSAGQQEGSSTRDGGTTPRPQADSESSQDACGASSTTAPGNPSQGASVGAPAGLGASAGPTSTGGASSAGGAASAPGGAEEGEEEQQPPALVVYLVEPFTLGSSDPEVLRLATVGLHRCFAQLLDCLPEPLQSNTHAQILSLDSILGAGGRSAEGFRRQEQLRALSLSVFYQCARLLVHQSSVKSLTGFGPAAAQDDFLKARAGGNAPVKVWSPPFVLAPQKDKQTELGEMFGDRREKSGILFCAYCLTEDQRWLLASVSNDKGDLLDNCSINIEIPNRTRRKKACARRLGLHKLLDWLLGVAACGPRGAGAITQPWRLVVGRLGRVGHGELKEWAALLGRRSLLRYSRRLRELCHQCAAGGASSAAGGGAGAPGVGGPCVLSACLVSLEPDGALRLFHDRYTPDERFSSACHSCDLSTPQDASATHILVFPTSATTQSSQATFQQDHMDPLSTTLGDDDEIFKSLTEDIAVGNDFNDILNWTDSPEAPCSPTRRSSPPGSPGAMMGGGPGGRQSPFQHGGTLRGPGSGGADAQEEPMQLLQQPLALGYYVSTAPTGSLPRWFWASCPHLRESCPVFLKSALLLHCPTVHQNHDDLLHGNPHLRNYHPLDSTLTTDVLR</sequence>
<proteinExistence type="predicted"/>